<keyword evidence="1" id="KW-1133">Transmembrane helix</keyword>
<keyword evidence="1" id="KW-0812">Transmembrane</keyword>
<dbReference type="RefSeq" id="WP_255923032.1">
    <property type="nucleotide sequence ID" value="NZ_JANFNG010000028.1"/>
</dbReference>
<keyword evidence="3" id="KW-1185">Reference proteome</keyword>
<sequence length="51" mass="5414">MPYRIPGKNPVTRGIAIVAFAIGIAIAVLIIWIIVSYLADPSSFNMDPGGL</sequence>
<name>A0ABT1Q242_9ACTN</name>
<protein>
    <submittedName>
        <fullName evidence="2">Uncharacterized protein</fullName>
    </submittedName>
</protein>
<dbReference type="EMBL" id="JANFNG010000028">
    <property type="protein sequence ID" value="MCQ4083996.1"/>
    <property type="molecule type" value="Genomic_DNA"/>
</dbReference>
<proteinExistence type="predicted"/>
<reference evidence="2" key="1">
    <citation type="submission" date="2022-06" db="EMBL/GenBank/DDBJ databases">
        <title>Draft genome sequence of Streptomyces sp. RB6PN25 isolated from peat swamp forest in Thailand.</title>
        <authorList>
            <person name="Duangmal K."/>
            <person name="Klaysubun C."/>
        </authorList>
    </citation>
    <scope>NUCLEOTIDE SEQUENCE</scope>
    <source>
        <strain evidence="2">RB6PN25</strain>
    </source>
</reference>
<dbReference type="Proteomes" id="UP001057702">
    <property type="component" value="Unassembled WGS sequence"/>
</dbReference>
<comment type="caution">
    <text evidence="2">The sequence shown here is derived from an EMBL/GenBank/DDBJ whole genome shotgun (WGS) entry which is preliminary data.</text>
</comment>
<organism evidence="2 3">
    <name type="scientific">Streptomyces humicola</name>
    <dbReference type="NCBI Taxonomy" id="2953240"/>
    <lineage>
        <taxon>Bacteria</taxon>
        <taxon>Bacillati</taxon>
        <taxon>Actinomycetota</taxon>
        <taxon>Actinomycetes</taxon>
        <taxon>Kitasatosporales</taxon>
        <taxon>Streptomycetaceae</taxon>
        <taxon>Streptomyces</taxon>
    </lineage>
</organism>
<evidence type="ECO:0000313" key="3">
    <source>
        <dbReference type="Proteomes" id="UP001057702"/>
    </source>
</evidence>
<evidence type="ECO:0000256" key="1">
    <source>
        <dbReference type="SAM" id="Phobius"/>
    </source>
</evidence>
<feature type="transmembrane region" description="Helical" evidence="1">
    <location>
        <begin position="12"/>
        <end position="39"/>
    </location>
</feature>
<gene>
    <name evidence="2" type="ORF">NGB36_26265</name>
</gene>
<keyword evidence="1" id="KW-0472">Membrane</keyword>
<accession>A0ABT1Q242</accession>
<evidence type="ECO:0000313" key="2">
    <source>
        <dbReference type="EMBL" id="MCQ4083996.1"/>
    </source>
</evidence>